<evidence type="ECO:0000313" key="4">
    <source>
        <dbReference type="Proteomes" id="UP000219331"/>
    </source>
</evidence>
<keyword evidence="2" id="KW-1133">Transmembrane helix</keyword>
<sequence length="448" mass="46446">MAPAPGPSWGQLAAYAGPALPLAALTLPLYVILPSYYAGAIGLPLAQVGFILLIVRLADAISDPLVGLAADRFHPPLGRRRGWLALAALPAALAAFMILTPPDGASWVYLLGWGLALSLGYTAAIIPYTAWGAELADDYHGRSRVAGAREGMVLVGTLVAISVPALVEASGAGDQGDALAVLAWLVALALPLTVMLAIRALPEPAEPTRALPGLRQGLAHLAANRPFVRLLVAFVVNGFANGLPATLFLFFVARVLEAPQMQGPFLFLYFFCGIAGVPLWIAVSKRLGKHRSWSFAMLGACAIFALVPLLGPGDLVGFAAICVLTGLALGADLALPSAIQADVIDVDRLATGSRRSGLYFALWGLATKLSLALAVGLAFPLLDLAGFVAEGTGDGGLVMLVALYALVPVALKLVAIALMWNFPLDAGAHAELARSLAARDETPGRPLA</sequence>
<dbReference type="PANTHER" id="PTHR11328">
    <property type="entry name" value="MAJOR FACILITATOR SUPERFAMILY DOMAIN-CONTAINING PROTEIN"/>
    <property type="match status" value="1"/>
</dbReference>
<feature type="transmembrane region" description="Helical" evidence="2">
    <location>
        <begin position="265"/>
        <end position="283"/>
    </location>
</feature>
<dbReference type="RefSeq" id="WP_097173998.1">
    <property type="nucleotide sequence ID" value="NZ_OBML01000002.1"/>
</dbReference>
<feature type="transmembrane region" description="Helical" evidence="2">
    <location>
        <begin position="12"/>
        <end position="30"/>
    </location>
</feature>
<feature type="transmembrane region" description="Helical" evidence="2">
    <location>
        <begin position="152"/>
        <end position="172"/>
    </location>
</feature>
<dbReference type="AlphaFoldDB" id="A0A285RRU6"/>
<dbReference type="PANTHER" id="PTHR11328:SF24">
    <property type="entry name" value="MAJOR FACILITATOR SUPERFAMILY (MFS) PROFILE DOMAIN-CONTAINING PROTEIN"/>
    <property type="match status" value="1"/>
</dbReference>
<dbReference type="GO" id="GO:0008643">
    <property type="term" value="P:carbohydrate transport"/>
    <property type="evidence" value="ECO:0007669"/>
    <property type="project" value="InterPro"/>
</dbReference>
<protein>
    <submittedName>
        <fullName evidence="3">Na+/melibiose symporter</fullName>
    </submittedName>
</protein>
<feature type="transmembrane region" description="Helical" evidence="2">
    <location>
        <begin position="107"/>
        <end position="131"/>
    </location>
</feature>
<dbReference type="Pfam" id="PF13347">
    <property type="entry name" value="MFS_2"/>
    <property type="match status" value="1"/>
</dbReference>
<reference evidence="3 4" key="1">
    <citation type="submission" date="2017-08" db="EMBL/GenBank/DDBJ databases">
        <authorList>
            <person name="de Groot N.N."/>
        </authorList>
    </citation>
    <scope>NUCLEOTIDE SEQUENCE [LARGE SCALE GENOMIC DNA]</scope>
    <source>
        <strain evidence="3 4">USBA 352</strain>
    </source>
</reference>
<feature type="transmembrane region" description="Helical" evidence="2">
    <location>
        <begin position="36"/>
        <end position="55"/>
    </location>
</feature>
<keyword evidence="2" id="KW-0812">Transmembrane</keyword>
<gene>
    <name evidence="3" type="ORF">SAMN05421512_102214</name>
</gene>
<feature type="transmembrane region" description="Helical" evidence="2">
    <location>
        <begin position="295"/>
        <end position="311"/>
    </location>
</feature>
<proteinExistence type="inferred from homology"/>
<dbReference type="SUPFAM" id="SSF103473">
    <property type="entry name" value="MFS general substrate transporter"/>
    <property type="match status" value="1"/>
</dbReference>
<feature type="transmembrane region" description="Helical" evidence="2">
    <location>
        <begin position="178"/>
        <end position="201"/>
    </location>
</feature>
<evidence type="ECO:0000256" key="1">
    <source>
        <dbReference type="ARBA" id="ARBA00009617"/>
    </source>
</evidence>
<evidence type="ECO:0000313" key="3">
    <source>
        <dbReference type="EMBL" id="SOB96478.1"/>
    </source>
</evidence>
<dbReference type="GO" id="GO:0005886">
    <property type="term" value="C:plasma membrane"/>
    <property type="evidence" value="ECO:0007669"/>
    <property type="project" value="TreeGrafter"/>
</dbReference>
<dbReference type="OrthoDB" id="181905at2"/>
<keyword evidence="2" id="KW-0472">Membrane</keyword>
<dbReference type="GO" id="GO:0015293">
    <property type="term" value="F:symporter activity"/>
    <property type="evidence" value="ECO:0007669"/>
    <property type="project" value="InterPro"/>
</dbReference>
<comment type="similarity">
    <text evidence="1">Belongs to the sodium:galactoside symporter (TC 2.A.2) family.</text>
</comment>
<evidence type="ECO:0000256" key="2">
    <source>
        <dbReference type="SAM" id="Phobius"/>
    </source>
</evidence>
<dbReference type="Proteomes" id="UP000219331">
    <property type="component" value="Unassembled WGS sequence"/>
</dbReference>
<dbReference type="STRING" id="538381.GCA_001696535_03297"/>
<feature type="transmembrane region" description="Helical" evidence="2">
    <location>
        <begin position="230"/>
        <end position="253"/>
    </location>
</feature>
<dbReference type="InterPro" id="IPR039672">
    <property type="entry name" value="MFS_2"/>
</dbReference>
<keyword evidence="4" id="KW-1185">Reference proteome</keyword>
<dbReference type="InterPro" id="IPR036259">
    <property type="entry name" value="MFS_trans_sf"/>
</dbReference>
<feature type="transmembrane region" description="Helical" evidence="2">
    <location>
        <begin position="399"/>
        <end position="420"/>
    </location>
</feature>
<organism evidence="3 4">
    <name type="scientific">Stappia indica</name>
    <dbReference type="NCBI Taxonomy" id="538381"/>
    <lineage>
        <taxon>Bacteria</taxon>
        <taxon>Pseudomonadati</taxon>
        <taxon>Pseudomonadota</taxon>
        <taxon>Alphaproteobacteria</taxon>
        <taxon>Hyphomicrobiales</taxon>
        <taxon>Stappiaceae</taxon>
        <taxon>Stappia</taxon>
    </lineage>
</organism>
<feature type="transmembrane region" description="Helical" evidence="2">
    <location>
        <begin position="317"/>
        <end position="335"/>
    </location>
</feature>
<dbReference type="EMBL" id="OBML01000002">
    <property type="protein sequence ID" value="SOB96478.1"/>
    <property type="molecule type" value="Genomic_DNA"/>
</dbReference>
<dbReference type="Gene3D" id="1.20.1250.20">
    <property type="entry name" value="MFS general substrate transporter like domains"/>
    <property type="match status" value="2"/>
</dbReference>
<feature type="transmembrane region" description="Helical" evidence="2">
    <location>
        <begin position="356"/>
        <end position="379"/>
    </location>
</feature>
<name>A0A285RRU6_9HYPH</name>
<accession>A0A285RRU6</accession>
<feature type="transmembrane region" description="Helical" evidence="2">
    <location>
        <begin position="82"/>
        <end position="101"/>
    </location>
</feature>